<organism evidence="1 2">
    <name type="scientific">Avena sativa</name>
    <name type="common">Oat</name>
    <dbReference type="NCBI Taxonomy" id="4498"/>
    <lineage>
        <taxon>Eukaryota</taxon>
        <taxon>Viridiplantae</taxon>
        <taxon>Streptophyta</taxon>
        <taxon>Embryophyta</taxon>
        <taxon>Tracheophyta</taxon>
        <taxon>Spermatophyta</taxon>
        <taxon>Magnoliopsida</taxon>
        <taxon>Liliopsida</taxon>
        <taxon>Poales</taxon>
        <taxon>Poaceae</taxon>
        <taxon>BOP clade</taxon>
        <taxon>Pooideae</taxon>
        <taxon>Poodae</taxon>
        <taxon>Poeae</taxon>
        <taxon>Poeae Chloroplast Group 1 (Aveneae type)</taxon>
        <taxon>Aveninae</taxon>
        <taxon>Avena</taxon>
    </lineage>
</organism>
<name>A0ACD5ZBC9_AVESA</name>
<sequence>MSTSASSSNTPPVVSKIADLDEDQHVACIEFKQVKYHFNCRKYMCSGCGALCSEHHTGKAKAKADDGTGIREEHLPPRKRLMLRYKRDQKAIAADAGTSYREKKREDEESEEGEIKWSPGAMITKGRRAPRRKCADAS</sequence>
<reference evidence="1" key="2">
    <citation type="submission" date="2025-09" db="UniProtKB">
        <authorList>
            <consortium name="EnsemblPlants"/>
        </authorList>
    </citation>
    <scope>IDENTIFICATION</scope>
</reference>
<reference evidence="1" key="1">
    <citation type="submission" date="2021-05" db="EMBL/GenBank/DDBJ databases">
        <authorList>
            <person name="Scholz U."/>
            <person name="Mascher M."/>
            <person name="Fiebig A."/>
        </authorList>
    </citation>
    <scope>NUCLEOTIDE SEQUENCE [LARGE SCALE GENOMIC DNA]</scope>
</reference>
<evidence type="ECO:0000313" key="2">
    <source>
        <dbReference type="Proteomes" id="UP001732700"/>
    </source>
</evidence>
<keyword evidence="2" id="KW-1185">Reference proteome</keyword>
<proteinExistence type="predicted"/>
<dbReference type="Proteomes" id="UP001732700">
    <property type="component" value="Chromosome 6C"/>
</dbReference>
<accession>A0ACD5ZBC9</accession>
<dbReference type="EnsemblPlants" id="AVESA.00010b.r2.6CG1133940.1">
    <property type="protein sequence ID" value="AVESA.00010b.r2.6CG1133940.1.CDS.1"/>
    <property type="gene ID" value="AVESA.00010b.r2.6CG1133940"/>
</dbReference>
<protein>
    <submittedName>
        <fullName evidence="1">Uncharacterized protein</fullName>
    </submittedName>
</protein>
<evidence type="ECO:0000313" key="1">
    <source>
        <dbReference type="EnsemblPlants" id="AVESA.00010b.r2.6CG1133940.1.CDS.1"/>
    </source>
</evidence>